<dbReference type="Proteomes" id="UP000541444">
    <property type="component" value="Unassembled WGS sequence"/>
</dbReference>
<evidence type="ECO:0000313" key="1">
    <source>
        <dbReference type="EMBL" id="KAF6145639.1"/>
    </source>
</evidence>
<organism evidence="1 2">
    <name type="scientific">Kingdonia uniflora</name>
    <dbReference type="NCBI Taxonomy" id="39325"/>
    <lineage>
        <taxon>Eukaryota</taxon>
        <taxon>Viridiplantae</taxon>
        <taxon>Streptophyta</taxon>
        <taxon>Embryophyta</taxon>
        <taxon>Tracheophyta</taxon>
        <taxon>Spermatophyta</taxon>
        <taxon>Magnoliopsida</taxon>
        <taxon>Ranunculales</taxon>
        <taxon>Circaeasteraceae</taxon>
        <taxon>Kingdonia</taxon>
    </lineage>
</organism>
<gene>
    <name evidence="1" type="ORF">GIB67_018745</name>
</gene>
<dbReference type="AlphaFoldDB" id="A0A7J7LST0"/>
<protein>
    <submittedName>
        <fullName evidence="1">Uncharacterized protein</fullName>
    </submittedName>
</protein>
<comment type="caution">
    <text evidence="1">The sequence shown here is derived from an EMBL/GenBank/DDBJ whole genome shotgun (WGS) entry which is preliminary data.</text>
</comment>
<reference evidence="1 2" key="1">
    <citation type="journal article" date="2020" name="IScience">
        <title>Genome Sequencing of the Endangered Kingdonia uniflora (Circaeasteraceae, Ranunculales) Reveals Potential Mechanisms of Evolutionary Specialization.</title>
        <authorList>
            <person name="Sun Y."/>
            <person name="Deng T."/>
            <person name="Zhang A."/>
            <person name="Moore M.J."/>
            <person name="Landis J.B."/>
            <person name="Lin N."/>
            <person name="Zhang H."/>
            <person name="Zhang X."/>
            <person name="Huang J."/>
            <person name="Zhang X."/>
            <person name="Sun H."/>
            <person name="Wang H."/>
        </authorList>
    </citation>
    <scope>NUCLEOTIDE SEQUENCE [LARGE SCALE GENOMIC DNA]</scope>
    <source>
        <strain evidence="1">TB1705</strain>
        <tissue evidence="1">Leaf</tissue>
    </source>
</reference>
<accession>A0A7J7LST0</accession>
<dbReference type="EMBL" id="JACGCM010002048">
    <property type="protein sequence ID" value="KAF6145639.1"/>
    <property type="molecule type" value="Genomic_DNA"/>
</dbReference>
<keyword evidence="2" id="KW-1185">Reference proteome</keyword>
<evidence type="ECO:0000313" key="2">
    <source>
        <dbReference type="Proteomes" id="UP000541444"/>
    </source>
</evidence>
<dbReference type="OrthoDB" id="1434423at2759"/>
<proteinExistence type="predicted"/>
<feature type="non-terminal residue" evidence="1">
    <location>
        <position position="1"/>
    </location>
</feature>
<sequence>KFSTKSGDTIRYHKPSTIRSGIQTGAVLSKPYIGWLIGNGKKIDFWRDTWAAKILLVEYIEFPKHSARLNN</sequence>
<name>A0A7J7LST0_9MAGN</name>